<sequence>MITKSLPWILLLVCLMAWAVDHYRLQKSLDDVSKLDAYLAERERESAALLQLPPDEARSQYFQTLLSG</sequence>
<gene>
    <name evidence="1" type="ORF">SAMN05421753_121101</name>
</gene>
<proteinExistence type="predicted"/>
<dbReference type="Proteomes" id="UP000199518">
    <property type="component" value="Unassembled WGS sequence"/>
</dbReference>
<accession>A0A1I3RUR0</accession>
<dbReference type="EMBL" id="FOQD01000021">
    <property type="protein sequence ID" value="SFJ48956.1"/>
    <property type="molecule type" value="Genomic_DNA"/>
</dbReference>
<organism evidence="1 2">
    <name type="scientific">Planctomicrobium piriforme</name>
    <dbReference type="NCBI Taxonomy" id="1576369"/>
    <lineage>
        <taxon>Bacteria</taxon>
        <taxon>Pseudomonadati</taxon>
        <taxon>Planctomycetota</taxon>
        <taxon>Planctomycetia</taxon>
        <taxon>Planctomycetales</taxon>
        <taxon>Planctomycetaceae</taxon>
        <taxon>Planctomicrobium</taxon>
    </lineage>
</organism>
<evidence type="ECO:0000313" key="1">
    <source>
        <dbReference type="EMBL" id="SFJ48956.1"/>
    </source>
</evidence>
<keyword evidence="2" id="KW-1185">Reference proteome</keyword>
<dbReference type="AlphaFoldDB" id="A0A1I3RUR0"/>
<reference evidence="2" key="1">
    <citation type="submission" date="2016-10" db="EMBL/GenBank/DDBJ databases">
        <authorList>
            <person name="Varghese N."/>
            <person name="Submissions S."/>
        </authorList>
    </citation>
    <scope>NUCLEOTIDE SEQUENCE [LARGE SCALE GENOMIC DNA]</scope>
    <source>
        <strain evidence="2">DSM 26348</strain>
    </source>
</reference>
<evidence type="ECO:0000313" key="2">
    <source>
        <dbReference type="Proteomes" id="UP000199518"/>
    </source>
</evidence>
<protein>
    <submittedName>
        <fullName evidence="1">Uncharacterized protein</fullName>
    </submittedName>
</protein>
<name>A0A1I3RUR0_9PLAN</name>